<dbReference type="Pfam" id="PF13801">
    <property type="entry name" value="Metal_resist"/>
    <property type="match status" value="1"/>
</dbReference>
<feature type="transmembrane region" description="Helical" evidence="2">
    <location>
        <begin position="21"/>
        <end position="45"/>
    </location>
</feature>
<keyword evidence="2" id="KW-0812">Transmembrane</keyword>
<dbReference type="OrthoDB" id="7876971at2"/>
<keyword evidence="4" id="KW-1185">Reference proteome</keyword>
<feature type="region of interest" description="Disordered" evidence="1">
    <location>
        <begin position="159"/>
        <end position="190"/>
    </location>
</feature>
<dbReference type="EMBL" id="PVTD01000002">
    <property type="protein sequence ID" value="PRY24910.1"/>
    <property type="molecule type" value="Genomic_DNA"/>
</dbReference>
<evidence type="ECO:0000256" key="1">
    <source>
        <dbReference type="SAM" id="MobiDB-lite"/>
    </source>
</evidence>
<evidence type="ECO:0000256" key="2">
    <source>
        <dbReference type="SAM" id="Phobius"/>
    </source>
</evidence>
<sequence>MTHGPQTPDPTRRRSPVWMRVVLFVSLALNLAILGLVGGAVSGTWRHDEDRPIRISRELGLGPYLMALEKDDRRAILKASRARKDSLREGRNAWRQAFAESLAVLRSDPFDAMRMADLLEIQNRQAISGWRLGQDILVARLGEMSPEARRAFADDLENGIRGRDWRKGEPPNGEGHRKGDRGEGPRSHAD</sequence>
<evidence type="ECO:0000313" key="3">
    <source>
        <dbReference type="EMBL" id="PRY24910.1"/>
    </source>
</evidence>
<dbReference type="Proteomes" id="UP000239480">
    <property type="component" value="Unassembled WGS sequence"/>
</dbReference>
<name>A0A2T0RUS8_9RHOB</name>
<accession>A0A2T0RUS8</accession>
<dbReference type="AlphaFoldDB" id="A0A2T0RUS8"/>
<dbReference type="InterPro" id="IPR025961">
    <property type="entry name" value="Metal_resist"/>
</dbReference>
<organism evidence="3 4">
    <name type="scientific">Aliiruegeria haliotis</name>
    <dbReference type="NCBI Taxonomy" id="1280846"/>
    <lineage>
        <taxon>Bacteria</taxon>
        <taxon>Pseudomonadati</taxon>
        <taxon>Pseudomonadota</taxon>
        <taxon>Alphaproteobacteria</taxon>
        <taxon>Rhodobacterales</taxon>
        <taxon>Roseobacteraceae</taxon>
        <taxon>Aliiruegeria</taxon>
    </lineage>
</organism>
<gene>
    <name evidence="3" type="ORF">CLV78_10283</name>
</gene>
<proteinExistence type="predicted"/>
<keyword evidence="2" id="KW-1133">Transmembrane helix</keyword>
<dbReference type="RefSeq" id="WP_106203857.1">
    <property type="nucleotide sequence ID" value="NZ_PVTD01000002.1"/>
</dbReference>
<protein>
    <submittedName>
        <fullName evidence="3">Putative membrane protein</fullName>
    </submittedName>
</protein>
<keyword evidence="2" id="KW-0472">Membrane</keyword>
<comment type="caution">
    <text evidence="3">The sequence shown here is derived from an EMBL/GenBank/DDBJ whole genome shotgun (WGS) entry which is preliminary data.</text>
</comment>
<evidence type="ECO:0000313" key="4">
    <source>
        <dbReference type="Proteomes" id="UP000239480"/>
    </source>
</evidence>
<reference evidence="3 4" key="1">
    <citation type="submission" date="2018-03" db="EMBL/GenBank/DDBJ databases">
        <title>Genomic Encyclopedia of Archaeal and Bacterial Type Strains, Phase II (KMG-II): from individual species to whole genera.</title>
        <authorList>
            <person name="Goeker M."/>
        </authorList>
    </citation>
    <scope>NUCLEOTIDE SEQUENCE [LARGE SCALE GENOMIC DNA]</scope>
    <source>
        <strain evidence="3 4">DSM 29328</strain>
    </source>
</reference>